<dbReference type="InterPro" id="IPR000917">
    <property type="entry name" value="Sulfatase_N"/>
</dbReference>
<protein>
    <submittedName>
        <fullName evidence="2">Arylsulfatase A</fullName>
    </submittedName>
</protein>
<dbReference type="EMBL" id="FNSD01000001">
    <property type="protein sequence ID" value="SEB77315.1"/>
    <property type="molecule type" value="Genomic_DNA"/>
</dbReference>
<organism evidence="2 3">
    <name type="scientific">Terriglobus roseus</name>
    <dbReference type="NCBI Taxonomy" id="392734"/>
    <lineage>
        <taxon>Bacteria</taxon>
        <taxon>Pseudomonadati</taxon>
        <taxon>Acidobacteriota</taxon>
        <taxon>Terriglobia</taxon>
        <taxon>Terriglobales</taxon>
        <taxon>Acidobacteriaceae</taxon>
        <taxon>Terriglobus</taxon>
    </lineage>
</organism>
<feature type="domain" description="Sulfatase N-terminal" evidence="1">
    <location>
        <begin position="32"/>
        <end position="357"/>
    </location>
</feature>
<name>A0A1H4M487_9BACT</name>
<proteinExistence type="predicted"/>
<evidence type="ECO:0000259" key="1">
    <source>
        <dbReference type="Pfam" id="PF00884"/>
    </source>
</evidence>
<dbReference type="Proteomes" id="UP000182409">
    <property type="component" value="Unassembled WGS sequence"/>
</dbReference>
<dbReference type="PANTHER" id="PTHR43108:SF6">
    <property type="entry name" value="N-SULPHOGLUCOSAMINE SULPHOHYDROLASE"/>
    <property type="match status" value="1"/>
</dbReference>
<dbReference type="PANTHER" id="PTHR43108">
    <property type="entry name" value="N-ACETYLGLUCOSAMINE-6-SULFATASE FAMILY MEMBER"/>
    <property type="match status" value="1"/>
</dbReference>
<accession>A0A1H4M487</accession>
<dbReference type="CDD" id="cd16031">
    <property type="entry name" value="G6S_like"/>
    <property type="match status" value="1"/>
</dbReference>
<reference evidence="2 3" key="1">
    <citation type="submission" date="2016-10" db="EMBL/GenBank/DDBJ databases">
        <authorList>
            <person name="de Groot N.N."/>
        </authorList>
    </citation>
    <scope>NUCLEOTIDE SEQUENCE [LARGE SCALE GENOMIC DNA]</scope>
    <source>
        <strain evidence="2 3">AB35.6</strain>
    </source>
</reference>
<dbReference type="Gene3D" id="3.40.720.10">
    <property type="entry name" value="Alkaline Phosphatase, subunit A"/>
    <property type="match status" value="1"/>
</dbReference>
<evidence type="ECO:0000313" key="2">
    <source>
        <dbReference type="EMBL" id="SEB77315.1"/>
    </source>
</evidence>
<dbReference type="AlphaFoldDB" id="A0A1H4M487"/>
<sequence>MGITRREFVELLGLTASSHMATAAQTRTAQRPNIVLLLGDDHRADALGCAGNRFVKTPHLDAMAGEGLHFVNHFCTTPICCVSRASIMTGQYAATHGIYDFATPLSPAQVQRSYFGQMRRNGYYTGFLGKFGVGATMPADAFDVWKGFGGQGKYFPNGEPGPHLTDILSEQTTNFIRSAPRDRPFCLSVSYKAPHEQDEDPRTYLPSATTLARYAGMNPPLPQGAPESDIERFPLPIQRSENRRRWSTRYTTTKLRQETMKGYYALITGIDDAVGALRKELSAQGLADNTVILYSADHGVYHGEHGFAGKWYAHEEPTRIPLIVFDPRSAASRKGVRVSDPTLNLDLHPTLLDLAGIPLPGGTHGRSLLSTMRGSAPGPQRAWYVEHKFPDAGLIPSSRAVRSLHWKYIQYTDNAAPFEEIYDLRNDPHEVKNLAVDASHQGMLAKLRAQCDTWSKSFAAGDAWREPLGAADLEA</sequence>
<dbReference type="SUPFAM" id="SSF53649">
    <property type="entry name" value="Alkaline phosphatase-like"/>
    <property type="match status" value="1"/>
</dbReference>
<evidence type="ECO:0000313" key="3">
    <source>
        <dbReference type="Proteomes" id="UP000182409"/>
    </source>
</evidence>
<gene>
    <name evidence="2" type="ORF">SAMN05443244_1800</name>
</gene>
<dbReference type="Pfam" id="PF00884">
    <property type="entry name" value="Sulfatase"/>
    <property type="match status" value="1"/>
</dbReference>
<dbReference type="InterPro" id="IPR017850">
    <property type="entry name" value="Alkaline_phosphatase_core_sf"/>
</dbReference>